<comment type="caution">
    <text evidence="2">The sequence shown here is derived from an EMBL/GenBank/DDBJ whole genome shotgun (WGS) entry which is preliminary data.</text>
</comment>
<proteinExistence type="predicted"/>
<feature type="compositionally biased region" description="Polar residues" evidence="1">
    <location>
        <begin position="262"/>
        <end position="275"/>
    </location>
</feature>
<organism evidence="2 3">
    <name type="scientific">Carnegiea gigantea</name>
    <dbReference type="NCBI Taxonomy" id="171969"/>
    <lineage>
        <taxon>Eukaryota</taxon>
        <taxon>Viridiplantae</taxon>
        <taxon>Streptophyta</taxon>
        <taxon>Embryophyta</taxon>
        <taxon>Tracheophyta</taxon>
        <taxon>Spermatophyta</taxon>
        <taxon>Magnoliopsida</taxon>
        <taxon>eudicotyledons</taxon>
        <taxon>Gunneridae</taxon>
        <taxon>Pentapetalae</taxon>
        <taxon>Caryophyllales</taxon>
        <taxon>Cactineae</taxon>
        <taxon>Cactaceae</taxon>
        <taxon>Cactoideae</taxon>
        <taxon>Echinocereeae</taxon>
        <taxon>Carnegiea</taxon>
    </lineage>
</organism>
<keyword evidence="3" id="KW-1185">Reference proteome</keyword>
<dbReference type="OrthoDB" id="679318at2759"/>
<evidence type="ECO:0000313" key="2">
    <source>
        <dbReference type="EMBL" id="KAJ8425612.1"/>
    </source>
</evidence>
<gene>
    <name evidence="2" type="ORF">Cgig2_005291</name>
</gene>
<reference evidence="2" key="1">
    <citation type="submission" date="2022-04" db="EMBL/GenBank/DDBJ databases">
        <title>Carnegiea gigantea Genome sequencing and assembly v2.</title>
        <authorList>
            <person name="Copetti D."/>
            <person name="Sanderson M.J."/>
            <person name="Burquez A."/>
            <person name="Wojciechowski M.F."/>
        </authorList>
    </citation>
    <scope>NUCLEOTIDE SEQUENCE</scope>
    <source>
        <strain evidence="2">SGP5-SGP5p</strain>
        <tissue evidence="2">Aerial part</tissue>
    </source>
</reference>
<dbReference type="EMBL" id="JAKOGI010001440">
    <property type="protein sequence ID" value="KAJ8425612.1"/>
    <property type="molecule type" value="Genomic_DNA"/>
</dbReference>
<protein>
    <submittedName>
        <fullName evidence="2">Uncharacterized protein</fullName>
    </submittedName>
</protein>
<name>A0A9Q1JHK8_9CARY</name>
<feature type="region of interest" description="Disordered" evidence="1">
    <location>
        <begin position="255"/>
        <end position="299"/>
    </location>
</feature>
<evidence type="ECO:0000313" key="3">
    <source>
        <dbReference type="Proteomes" id="UP001153076"/>
    </source>
</evidence>
<sequence length="419" mass="46999">MCQKAFITRMSTHSFSSLIAQINEASAEAIRSMGFTFFLKVDLKHIPGKFSEWMVESFDPNAMCFTLLDGHNFSNTAFDVYATMGVPLGGEWKSSKSPSLRRMKSMMRYLPRGLRDGNSKRMPRKSLERWSSFRPKRTGGPKNCNCRKCILKYIKDVSQIASLDWCQFVLDKLIDSVRHCKESTAAKVKANNDVCAPSFSPTLPFHKLDGEAEILGDTLVSDANIIVEKEGHHEDVVLDQPKSVMKKGDSIPSYSLGLGLSQPDSQSLVPQTTSAPHPGTVGVNEDDGGEDDDDNAPLRFPLRNSSQVNRKLNIKKLAEKKPKEGNEPSCKKVEARRHNIKIRKATLKPQPVEQKKRILRPFGEQEATDSRKPKLTKELTKLGSKLSQDELTISNEPLFDNYGDKEAIRVSMDTLKPRE</sequence>
<dbReference type="AlphaFoldDB" id="A0A9Q1JHK8"/>
<evidence type="ECO:0000256" key="1">
    <source>
        <dbReference type="SAM" id="MobiDB-lite"/>
    </source>
</evidence>
<dbReference type="Proteomes" id="UP001153076">
    <property type="component" value="Unassembled WGS sequence"/>
</dbReference>
<accession>A0A9Q1JHK8</accession>
<dbReference type="PANTHER" id="PTHR34835">
    <property type="entry name" value="OS07G0283600 PROTEIN-RELATED"/>
    <property type="match status" value="1"/>
</dbReference>
<feature type="compositionally biased region" description="Acidic residues" evidence="1">
    <location>
        <begin position="284"/>
        <end position="295"/>
    </location>
</feature>